<protein>
    <submittedName>
        <fullName evidence="2">DUF397 domain-containing protein</fullName>
    </submittedName>
</protein>
<proteinExistence type="predicted"/>
<sequence length="72" mass="8035">MRDLDSEARLEWFTSTYSGNDLEKTNCVEVAFGEAKVFLRDSKDPKGGMLAIPWDNWPGLLAAIRQKTDGDG</sequence>
<dbReference type="Proteomes" id="UP001597542">
    <property type="component" value="Unassembled WGS sequence"/>
</dbReference>
<feature type="domain" description="DUF397" evidence="1">
    <location>
        <begin position="10"/>
        <end position="65"/>
    </location>
</feature>
<dbReference type="Pfam" id="PF04149">
    <property type="entry name" value="DUF397"/>
    <property type="match status" value="1"/>
</dbReference>
<organism evidence="2 3">
    <name type="scientific">Amycolatopsis albidoflavus</name>
    <dbReference type="NCBI Taxonomy" id="102226"/>
    <lineage>
        <taxon>Bacteria</taxon>
        <taxon>Bacillati</taxon>
        <taxon>Actinomycetota</taxon>
        <taxon>Actinomycetes</taxon>
        <taxon>Pseudonocardiales</taxon>
        <taxon>Pseudonocardiaceae</taxon>
        <taxon>Amycolatopsis</taxon>
    </lineage>
</organism>
<dbReference type="EMBL" id="JBHUKQ010000008">
    <property type="protein sequence ID" value="MFD2480290.1"/>
    <property type="molecule type" value="Genomic_DNA"/>
</dbReference>
<evidence type="ECO:0000259" key="1">
    <source>
        <dbReference type="Pfam" id="PF04149"/>
    </source>
</evidence>
<accession>A0ABW5HTI1</accession>
<name>A0ABW5HTI1_9PSEU</name>
<gene>
    <name evidence="2" type="ORF">ACFSUT_08405</name>
</gene>
<evidence type="ECO:0000313" key="3">
    <source>
        <dbReference type="Proteomes" id="UP001597542"/>
    </source>
</evidence>
<reference evidence="3" key="1">
    <citation type="journal article" date="2019" name="Int. J. Syst. Evol. Microbiol.">
        <title>The Global Catalogue of Microorganisms (GCM) 10K type strain sequencing project: providing services to taxonomists for standard genome sequencing and annotation.</title>
        <authorList>
            <consortium name="The Broad Institute Genomics Platform"/>
            <consortium name="The Broad Institute Genome Sequencing Center for Infectious Disease"/>
            <person name="Wu L."/>
            <person name="Ma J."/>
        </authorList>
    </citation>
    <scope>NUCLEOTIDE SEQUENCE [LARGE SCALE GENOMIC DNA]</scope>
    <source>
        <strain evidence="3">CGMCC 4.7638</strain>
    </source>
</reference>
<dbReference type="InterPro" id="IPR007278">
    <property type="entry name" value="DUF397"/>
</dbReference>
<comment type="caution">
    <text evidence="2">The sequence shown here is derived from an EMBL/GenBank/DDBJ whole genome shotgun (WGS) entry which is preliminary data.</text>
</comment>
<evidence type="ECO:0000313" key="2">
    <source>
        <dbReference type="EMBL" id="MFD2480290.1"/>
    </source>
</evidence>
<dbReference type="RefSeq" id="WP_344287400.1">
    <property type="nucleotide sequence ID" value="NZ_BAAAHV010000028.1"/>
</dbReference>
<keyword evidence="3" id="KW-1185">Reference proteome</keyword>